<sequence length="78" mass="9164">MLKSIQDSFFQYLRTVGSPPELLHVKPELYNELLLTKTDGKYSLGHPLTQDQPMTFCGREVVRCEELLTEFEWFPKKD</sequence>
<dbReference type="AlphaFoldDB" id="A0A429K1V4"/>
<dbReference type="RefSeq" id="WP_057073637.1">
    <property type="nucleotide sequence ID" value="NZ_LLGF01000142.1"/>
</dbReference>
<protein>
    <submittedName>
        <fullName evidence="1">Uncharacterized protein</fullName>
    </submittedName>
</protein>
<organism evidence="1 2">
    <name type="scientific">Acinetobacter pittii</name>
    <name type="common">Acinetobacter genomosp. 3</name>
    <dbReference type="NCBI Taxonomy" id="48296"/>
    <lineage>
        <taxon>Bacteria</taxon>
        <taxon>Pseudomonadati</taxon>
        <taxon>Pseudomonadota</taxon>
        <taxon>Gammaproteobacteria</taxon>
        <taxon>Moraxellales</taxon>
        <taxon>Moraxellaceae</taxon>
        <taxon>Acinetobacter</taxon>
        <taxon>Acinetobacter calcoaceticus/baumannii complex</taxon>
    </lineage>
</organism>
<reference evidence="1 2" key="1">
    <citation type="submission" date="2018-10" db="EMBL/GenBank/DDBJ databases">
        <title>GWAS and RNA-Seq identify cryptic mechanisms of antimicrobial resistance in Acinetobacter baumannii.</title>
        <authorList>
            <person name="Sahl J.W."/>
        </authorList>
    </citation>
    <scope>NUCLEOTIDE SEQUENCE [LARGE SCALE GENOMIC DNA]</scope>
    <source>
        <strain evidence="1 2">TG41884</strain>
    </source>
</reference>
<comment type="caution">
    <text evidence="1">The sequence shown here is derived from an EMBL/GenBank/DDBJ whole genome shotgun (WGS) entry which is preliminary data.</text>
</comment>
<accession>A0A429K1V4</accession>
<gene>
    <name evidence="1" type="ORF">EA752_14765</name>
</gene>
<evidence type="ECO:0000313" key="1">
    <source>
        <dbReference type="EMBL" id="RSO57877.1"/>
    </source>
</evidence>
<dbReference type="Proteomes" id="UP000271320">
    <property type="component" value="Unassembled WGS sequence"/>
</dbReference>
<dbReference type="EMBL" id="RFEW01000012">
    <property type="protein sequence ID" value="RSO57877.1"/>
    <property type="molecule type" value="Genomic_DNA"/>
</dbReference>
<evidence type="ECO:0000313" key="2">
    <source>
        <dbReference type="Proteomes" id="UP000271320"/>
    </source>
</evidence>
<name>A0A429K1V4_ACIPI</name>
<proteinExistence type="predicted"/>